<dbReference type="PANTHER" id="PTHR45669">
    <property type="entry name" value="GLUTAREDOXIN DOMAIN-CONTAINING CYSTEINE-RICH PROTEIN CG12206-RELATED"/>
    <property type="match status" value="1"/>
</dbReference>
<evidence type="ECO:0000313" key="1">
    <source>
        <dbReference type="EMBL" id="BAT06631.1"/>
    </source>
</evidence>
<evidence type="ECO:0000313" key="2">
    <source>
        <dbReference type="Proteomes" id="UP000059680"/>
    </source>
</evidence>
<dbReference type="PANTHER" id="PTHR45669:SF61">
    <property type="entry name" value="OS05G0471350 PROTEIN"/>
    <property type="match status" value="1"/>
</dbReference>
<name>A0A0P0XIH9_ORYSJ</name>
<dbReference type="AlphaFoldDB" id="A0A0P0XIH9"/>
<dbReference type="EMBL" id="AP014964">
    <property type="protein sequence ID" value="BAT06631.1"/>
    <property type="molecule type" value="Genomic_DNA"/>
</dbReference>
<dbReference type="Gramene" id="Os08t0554699-00">
    <property type="protein sequence ID" value="Os08t0554699-00"/>
    <property type="gene ID" value="Os08g0554699"/>
</dbReference>
<dbReference type="Proteomes" id="UP000059680">
    <property type="component" value="Chromosome 8"/>
</dbReference>
<dbReference type="SUPFAM" id="SSF52833">
    <property type="entry name" value="Thioredoxin-like"/>
    <property type="match status" value="1"/>
</dbReference>
<protein>
    <submittedName>
        <fullName evidence="1">Os08g0554699 protein</fullName>
    </submittedName>
</protein>
<dbReference type="InterPro" id="IPR036249">
    <property type="entry name" value="Thioredoxin-like_sf"/>
</dbReference>
<reference evidence="1 2" key="3">
    <citation type="journal article" date="2013" name="Rice">
        <title>Improvement of the Oryza sativa Nipponbare reference genome using next generation sequence and optical map data.</title>
        <authorList>
            <person name="Kawahara Y."/>
            <person name="de la Bastide M."/>
            <person name="Hamilton J.P."/>
            <person name="Kanamori H."/>
            <person name="McCombie W.R."/>
            <person name="Ouyang S."/>
            <person name="Schwartz D.C."/>
            <person name="Tanaka T."/>
            <person name="Wu J."/>
            <person name="Zhou S."/>
            <person name="Childs K.L."/>
            <person name="Davidson R.M."/>
            <person name="Lin H."/>
            <person name="Quesada-Ocampo L."/>
            <person name="Vaillancourt B."/>
            <person name="Sakai H."/>
            <person name="Lee S.S."/>
            <person name="Kim J."/>
            <person name="Numa H."/>
            <person name="Itoh T."/>
            <person name="Buell C.R."/>
            <person name="Matsumoto T."/>
        </authorList>
    </citation>
    <scope>NUCLEOTIDE SEQUENCE [LARGE SCALE GENOMIC DNA]</scope>
    <source>
        <strain evidence="2">cv. Nipponbare</strain>
    </source>
</reference>
<reference evidence="2" key="1">
    <citation type="journal article" date="2005" name="Nature">
        <title>The map-based sequence of the rice genome.</title>
        <authorList>
            <consortium name="International rice genome sequencing project (IRGSP)"/>
            <person name="Matsumoto T."/>
            <person name="Wu J."/>
            <person name="Kanamori H."/>
            <person name="Katayose Y."/>
            <person name="Fujisawa M."/>
            <person name="Namiki N."/>
            <person name="Mizuno H."/>
            <person name="Yamamoto K."/>
            <person name="Antonio B.A."/>
            <person name="Baba T."/>
            <person name="Sakata K."/>
            <person name="Nagamura Y."/>
            <person name="Aoki H."/>
            <person name="Arikawa K."/>
            <person name="Arita K."/>
            <person name="Bito T."/>
            <person name="Chiden Y."/>
            <person name="Fujitsuka N."/>
            <person name="Fukunaka R."/>
            <person name="Hamada M."/>
            <person name="Harada C."/>
            <person name="Hayashi A."/>
            <person name="Hijishita S."/>
            <person name="Honda M."/>
            <person name="Hosokawa S."/>
            <person name="Ichikawa Y."/>
            <person name="Idonuma A."/>
            <person name="Iijima M."/>
            <person name="Ikeda M."/>
            <person name="Ikeno M."/>
            <person name="Ito K."/>
            <person name="Ito S."/>
            <person name="Ito T."/>
            <person name="Ito Y."/>
            <person name="Ito Y."/>
            <person name="Iwabuchi A."/>
            <person name="Kamiya K."/>
            <person name="Karasawa W."/>
            <person name="Kurita K."/>
            <person name="Katagiri S."/>
            <person name="Kikuta A."/>
            <person name="Kobayashi H."/>
            <person name="Kobayashi N."/>
            <person name="Machita K."/>
            <person name="Maehara T."/>
            <person name="Masukawa M."/>
            <person name="Mizubayashi T."/>
            <person name="Mukai Y."/>
            <person name="Nagasaki H."/>
            <person name="Nagata Y."/>
            <person name="Naito S."/>
            <person name="Nakashima M."/>
            <person name="Nakama Y."/>
            <person name="Nakamichi Y."/>
            <person name="Nakamura M."/>
            <person name="Meguro A."/>
            <person name="Negishi M."/>
            <person name="Ohta I."/>
            <person name="Ohta T."/>
            <person name="Okamoto M."/>
            <person name="Ono N."/>
            <person name="Saji S."/>
            <person name="Sakaguchi M."/>
            <person name="Sakai K."/>
            <person name="Shibata M."/>
            <person name="Shimokawa T."/>
            <person name="Song J."/>
            <person name="Takazaki Y."/>
            <person name="Terasawa K."/>
            <person name="Tsugane M."/>
            <person name="Tsuji K."/>
            <person name="Ueda S."/>
            <person name="Waki K."/>
            <person name="Yamagata H."/>
            <person name="Yamamoto M."/>
            <person name="Yamamoto S."/>
            <person name="Yamane H."/>
            <person name="Yoshiki S."/>
            <person name="Yoshihara R."/>
            <person name="Yukawa K."/>
            <person name="Zhong H."/>
            <person name="Yano M."/>
            <person name="Yuan Q."/>
            <person name="Ouyang S."/>
            <person name="Liu J."/>
            <person name="Jones K.M."/>
            <person name="Gansberger K."/>
            <person name="Moffat K."/>
            <person name="Hill J."/>
            <person name="Bera J."/>
            <person name="Fadrosh D."/>
            <person name="Jin S."/>
            <person name="Johri S."/>
            <person name="Kim M."/>
            <person name="Overton L."/>
            <person name="Reardon M."/>
            <person name="Tsitrin T."/>
            <person name="Vuong H."/>
            <person name="Weaver B."/>
            <person name="Ciecko A."/>
            <person name="Tallon L."/>
            <person name="Jackson J."/>
            <person name="Pai G."/>
            <person name="Aken S.V."/>
            <person name="Utterback T."/>
            <person name="Reidmuller S."/>
            <person name="Feldblyum T."/>
            <person name="Hsiao J."/>
            <person name="Zismann V."/>
            <person name="Iobst S."/>
            <person name="de Vazeille A.R."/>
            <person name="Buell C.R."/>
            <person name="Ying K."/>
            <person name="Li Y."/>
            <person name="Lu T."/>
            <person name="Huang Y."/>
            <person name="Zhao Q."/>
            <person name="Feng Q."/>
            <person name="Zhang L."/>
            <person name="Zhu J."/>
            <person name="Weng Q."/>
            <person name="Mu J."/>
            <person name="Lu Y."/>
            <person name="Fan D."/>
            <person name="Liu Y."/>
            <person name="Guan J."/>
            <person name="Zhang Y."/>
            <person name="Yu S."/>
            <person name="Liu X."/>
            <person name="Zhang Y."/>
            <person name="Hong G."/>
            <person name="Han B."/>
            <person name="Choisne N."/>
            <person name="Demange N."/>
            <person name="Orjeda G."/>
            <person name="Samain S."/>
            <person name="Cattolico L."/>
            <person name="Pelletier E."/>
            <person name="Couloux A."/>
            <person name="Segurens B."/>
            <person name="Wincker P."/>
            <person name="D'Hont A."/>
            <person name="Scarpelli C."/>
            <person name="Weissenbach J."/>
            <person name="Salanoubat M."/>
            <person name="Quetier F."/>
            <person name="Yu Y."/>
            <person name="Kim H.R."/>
            <person name="Rambo T."/>
            <person name="Currie J."/>
            <person name="Collura K."/>
            <person name="Luo M."/>
            <person name="Yang T."/>
            <person name="Ammiraju J.S.S."/>
            <person name="Engler F."/>
            <person name="Soderlund C."/>
            <person name="Wing R.A."/>
            <person name="Palmer L.E."/>
            <person name="de la Bastide M."/>
            <person name="Spiegel L."/>
            <person name="Nascimento L."/>
            <person name="Zutavern T."/>
            <person name="O'Shaughnessy A."/>
            <person name="Dike S."/>
            <person name="Dedhia N."/>
            <person name="Preston R."/>
            <person name="Balija V."/>
            <person name="McCombie W.R."/>
            <person name="Chow T."/>
            <person name="Chen H."/>
            <person name="Chung M."/>
            <person name="Chen C."/>
            <person name="Shaw J."/>
            <person name="Wu H."/>
            <person name="Hsiao K."/>
            <person name="Chao Y."/>
            <person name="Chu M."/>
            <person name="Cheng C."/>
            <person name="Hour A."/>
            <person name="Lee P."/>
            <person name="Lin S."/>
            <person name="Lin Y."/>
            <person name="Liou J."/>
            <person name="Liu S."/>
            <person name="Hsing Y."/>
            <person name="Raghuvanshi S."/>
            <person name="Mohanty A."/>
            <person name="Bharti A.K."/>
            <person name="Gaur A."/>
            <person name="Gupta V."/>
            <person name="Kumar D."/>
            <person name="Ravi V."/>
            <person name="Vij S."/>
            <person name="Kapur A."/>
            <person name="Khurana P."/>
            <person name="Khurana P."/>
            <person name="Khurana J.P."/>
            <person name="Tyagi A.K."/>
            <person name="Gaikwad K."/>
            <person name="Singh A."/>
            <person name="Dalal V."/>
            <person name="Srivastava S."/>
            <person name="Dixit A."/>
            <person name="Pal A.K."/>
            <person name="Ghazi I.A."/>
            <person name="Yadav M."/>
            <person name="Pandit A."/>
            <person name="Bhargava A."/>
            <person name="Sureshbabu K."/>
            <person name="Batra K."/>
            <person name="Sharma T.R."/>
            <person name="Mohapatra T."/>
            <person name="Singh N.K."/>
            <person name="Messing J."/>
            <person name="Nelson A.B."/>
            <person name="Fuks G."/>
            <person name="Kavchok S."/>
            <person name="Keizer G."/>
            <person name="Linton E."/>
            <person name="Llaca V."/>
            <person name="Song R."/>
            <person name="Tanyolac B."/>
            <person name="Young S."/>
            <person name="Ho-Il K."/>
            <person name="Hahn J.H."/>
            <person name="Sangsakoo G."/>
            <person name="Vanavichit A."/>
            <person name="de Mattos Luiz.A.T."/>
            <person name="Zimmer P.D."/>
            <person name="Malone G."/>
            <person name="Dellagostin O."/>
            <person name="de Oliveira A.C."/>
            <person name="Bevan M."/>
            <person name="Bancroft I."/>
            <person name="Minx P."/>
            <person name="Cordum H."/>
            <person name="Wilson R."/>
            <person name="Cheng Z."/>
            <person name="Jin W."/>
            <person name="Jiang J."/>
            <person name="Leong S.A."/>
            <person name="Iwama H."/>
            <person name="Gojobori T."/>
            <person name="Itoh T."/>
            <person name="Niimura Y."/>
            <person name="Fujii Y."/>
            <person name="Habara T."/>
            <person name="Sakai H."/>
            <person name="Sato Y."/>
            <person name="Wilson G."/>
            <person name="Kumar K."/>
            <person name="McCouch S."/>
            <person name="Juretic N."/>
            <person name="Hoen D."/>
            <person name="Wright S."/>
            <person name="Bruskiewich R."/>
            <person name="Bureau T."/>
            <person name="Miyao A."/>
            <person name="Hirochika H."/>
            <person name="Nishikawa T."/>
            <person name="Kadowaki K."/>
            <person name="Sugiura M."/>
            <person name="Burr B."/>
            <person name="Sasaki T."/>
        </authorList>
    </citation>
    <scope>NUCLEOTIDE SEQUENCE [LARGE SCALE GENOMIC DNA]</scope>
    <source>
        <strain evidence="2">cv. Nipponbare</strain>
    </source>
</reference>
<keyword evidence="2" id="KW-1185">Reference proteome</keyword>
<dbReference type="PaxDb" id="39947-A0A0P0XIH9"/>
<dbReference type="STRING" id="39947.A0A0P0XIH9"/>
<dbReference type="InParanoid" id="A0A0P0XIH9"/>
<gene>
    <name evidence="1" type="ordered locus">Os08g0554699</name>
    <name evidence="1" type="ORF">OSNPB_080554699</name>
</gene>
<accession>A0A0P0XIH9</accession>
<organism evidence="1 2">
    <name type="scientific">Oryza sativa subsp. japonica</name>
    <name type="common">Rice</name>
    <dbReference type="NCBI Taxonomy" id="39947"/>
    <lineage>
        <taxon>Eukaryota</taxon>
        <taxon>Viridiplantae</taxon>
        <taxon>Streptophyta</taxon>
        <taxon>Embryophyta</taxon>
        <taxon>Tracheophyta</taxon>
        <taxon>Spermatophyta</taxon>
        <taxon>Magnoliopsida</taxon>
        <taxon>Liliopsida</taxon>
        <taxon>Poales</taxon>
        <taxon>Poaceae</taxon>
        <taxon>BOP clade</taxon>
        <taxon>Oryzoideae</taxon>
        <taxon>Oryzeae</taxon>
        <taxon>Oryzinae</taxon>
        <taxon>Oryza</taxon>
        <taxon>Oryza sativa</taxon>
    </lineage>
</organism>
<dbReference type="OMA" id="PQRRHMT"/>
<proteinExistence type="predicted"/>
<dbReference type="eggNOG" id="KOG2824">
    <property type="taxonomic scope" value="Eukaryota"/>
</dbReference>
<sequence>MSFAQKKYFGTHMPSSFSFPSSSPSLSLISLSPLGLSLGRSAGETAMGSGGGGWERGRIKDRQYLLVPEGTDHPPHAALSSPSPSPPHVFHRIRVAACALRVLRNLQPAAATIWSKLGDGEGPRVLLYYTSLRVVCGTYEDCRAVRAILWGLRAAVDERDLPMDPTFLPELAALLPQRRHMTLP</sequence>
<reference evidence="1 2" key="2">
    <citation type="journal article" date="2013" name="Plant Cell Physiol.">
        <title>Rice Annotation Project Database (RAP-DB): an integrative and interactive database for rice genomics.</title>
        <authorList>
            <person name="Sakai H."/>
            <person name="Lee S.S."/>
            <person name="Tanaka T."/>
            <person name="Numa H."/>
            <person name="Kim J."/>
            <person name="Kawahara Y."/>
            <person name="Wakimoto H."/>
            <person name="Yang C.C."/>
            <person name="Iwamoto M."/>
            <person name="Abe T."/>
            <person name="Yamada Y."/>
            <person name="Muto A."/>
            <person name="Inokuchi H."/>
            <person name="Ikemura T."/>
            <person name="Matsumoto T."/>
            <person name="Sasaki T."/>
            <person name="Itoh T."/>
        </authorList>
    </citation>
    <scope>NUCLEOTIDE SEQUENCE [LARGE SCALE GENOMIC DNA]</scope>
    <source>
        <strain evidence="2">cv. Nipponbare</strain>
    </source>
</reference>